<reference evidence="2" key="1">
    <citation type="submission" date="2016-10" db="EMBL/GenBank/DDBJ databases">
        <authorList>
            <person name="Varghese N."/>
            <person name="Submissions S."/>
        </authorList>
    </citation>
    <scope>NUCLEOTIDE SEQUENCE [LARGE SCALE GENOMIC DNA]</scope>
    <source>
        <strain evidence="2">DSM 4771</strain>
    </source>
</reference>
<name>A0A1G8W5S9_9BACI</name>
<proteinExistence type="predicted"/>
<dbReference type="Proteomes" id="UP000199225">
    <property type="component" value="Unassembled WGS sequence"/>
</dbReference>
<dbReference type="AlphaFoldDB" id="A0A1G8W5S9"/>
<evidence type="ECO:0000313" key="2">
    <source>
        <dbReference type="Proteomes" id="UP000199225"/>
    </source>
</evidence>
<protein>
    <submittedName>
        <fullName evidence="1">Uncharacterized protein</fullName>
    </submittedName>
</protein>
<evidence type="ECO:0000313" key="1">
    <source>
        <dbReference type="EMBL" id="SDJ73714.1"/>
    </source>
</evidence>
<organism evidence="1 2">
    <name type="scientific">Salimicrobium halophilum</name>
    <dbReference type="NCBI Taxonomy" id="86666"/>
    <lineage>
        <taxon>Bacteria</taxon>
        <taxon>Bacillati</taxon>
        <taxon>Bacillota</taxon>
        <taxon>Bacilli</taxon>
        <taxon>Bacillales</taxon>
        <taxon>Bacillaceae</taxon>
        <taxon>Salimicrobium</taxon>
    </lineage>
</organism>
<gene>
    <name evidence="1" type="ORF">SAMN04490247_3044</name>
</gene>
<keyword evidence="2" id="KW-1185">Reference proteome</keyword>
<sequence>MHPPIPETSVYRLVSLLSEPNHTRKTYLFLLSVRILRGNRDGYLAG</sequence>
<dbReference type="EMBL" id="FNEV01000013">
    <property type="protein sequence ID" value="SDJ73714.1"/>
    <property type="molecule type" value="Genomic_DNA"/>
</dbReference>
<accession>A0A1G8W5S9</accession>